<gene>
    <name evidence="2" type="ORF">ATSB10_13680</name>
</gene>
<dbReference type="KEGG" id="dtx:ATSB10_13680"/>
<dbReference type="OrthoDB" id="280692at2"/>
<protein>
    <recommendedName>
        <fullName evidence="4">Phosphoglycerate mutase</fullName>
    </recommendedName>
</protein>
<dbReference type="InterPro" id="IPR029033">
    <property type="entry name" value="His_PPase_superfam"/>
</dbReference>
<proteinExistence type="predicted"/>
<dbReference type="PANTHER" id="PTHR20935:SF0">
    <property type="entry name" value="SERINE_THREONINE-PROTEIN PHOSPHATASE PGAM5, MITOCHONDRIAL"/>
    <property type="match status" value="1"/>
</dbReference>
<dbReference type="SUPFAM" id="SSF53254">
    <property type="entry name" value="Phosphoglycerate mutase-like"/>
    <property type="match status" value="1"/>
</dbReference>
<dbReference type="Gene3D" id="3.40.50.1240">
    <property type="entry name" value="Phosphoglycerate mutase-like"/>
    <property type="match status" value="1"/>
</dbReference>
<dbReference type="STRING" id="445710.ATSB10_13680"/>
<dbReference type="SMART" id="SM00855">
    <property type="entry name" value="PGAM"/>
    <property type="match status" value="1"/>
</dbReference>
<dbReference type="PATRIC" id="fig|445710.3.peg.1364"/>
<dbReference type="CDD" id="cd07067">
    <property type="entry name" value="HP_PGM_like"/>
    <property type="match status" value="1"/>
</dbReference>
<dbReference type="GO" id="GO:0016787">
    <property type="term" value="F:hydrolase activity"/>
    <property type="evidence" value="ECO:0007669"/>
    <property type="project" value="UniProtKB-KW"/>
</dbReference>
<accession>A0A160N134</accession>
<name>A0A160N134_9GAMM</name>
<dbReference type="Pfam" id="PF00300">
    <property type="entry name" value="His_Phos_1"/>
    <property type="match status" value="1"/>
</dbReference>
<evidence type="ECO:0000256" key="1">
    <source>
        <dbReference type="ARBA" id="ARBA00022801"/>
    </source>
</evidence>
<sequence>MGDLLLIRHGQASFGAADYDRLSPVGEQQSLRLGAWLAAHEAPPAHVVRGALRRHAQTAEHCLRGAGLDTPIEVIAALDELDHVDLLARHRPDLDGHEAFTAELRASTDPHRAFQQMFVAAVDRWTAGAHDHEYARSWPQFRRGVLEALTALAARARDADGDTWIVTSGGPIAVIAAQLFGTPPEHTFALSWPLANTGLSRVRVNGAGPQMVTYNAWPHLAGAAGLLTYR</sequence>
<dbReference type="AlphaFoldDB" id="A0A160N134"/>
<dbReference type="PANTHER" id="PTHR20935">
    <property type="entry name" value="PHOSPHOGLYCERATE MUTASE-RELATED"/>
    <property type="match status" value="1"/>
</dbReference>
<reference evidence="2 3" key="1">
    <citation type="submission" date="2016-02" db="EMBL/GenBank/DDBJ databases">
        <title>Complete genome sequencing and analysis of ATSB10, Dyella thiooxydans isolated from rhizosphere soil of sunflower (Helianthus annuus L.).</title>
        <authorList>
            <person name="Lee Y."/>
            <person name="Hwangbo K."/>
            <person name="Chung H."/>
            <person name="Yoo J."/>
            <person name="Kim K.Y."/>
            <person name="Sa T.M."/>
            <person name="Um Y."/>
            <person name="Madhaiyan M."/>
        </authorList>
    </citation>
    <scope>NUCLEOTIDE SEQUENCE [LARGE SCALE GENOMIC DNA]</scope>
    <source>
        <strain evidence="2 3">ATSB10</strain>
    </source>
</reference>
<dbReference type="RefSeq" id="WP_063671475.1">
    <property type="nucleotide sequence ID" value="NZ_CP014841.1"/>
</dbReference>
<dbReference type="EMBL" id="CP014841">
    <property type="protein sequence ID" value="AND68822.1"/>
    <property type="molecule type" value="Genomic_DNA"/>
</dbReference>
<keyword evidence="3" id="KW-1185">Reference proteome</keyword>
<keyword evidence="1" id="KW-0378">Hydrolase</keyword>
<evidence type="ECO:0000313" key="2">
    <source>
        <dbReference type="EMBL" id="AND68822.1"/>
    </source>
</evidence>
<dbReference type="InterPro" id="IPR051021">
    <property type="entry name" value="Mito_Ser/Thr_phosphatase"/>
</dbReference>
<evidence type="ECO:0008006" key="4">
    <source>
        <dbReference type="Google" id="ProtNLM"/>
    </source>
</evidence>
<organism evidence="2 3">
    <name type="scientific">Dyella thiooxydans</name>
    <dbReference type="NCBI Taxonomy" id="445710"/>
    <lineage>
        <taxon>Bacteria</taxon>
        <taxon>Pseudomonadati</taxon>
        <taxon>Pseudomonadota</taxon>
        <taxon>Gammaproteobacteria</taxon>
        <taxon>Lysobacterales</taxon>
        <taxon>Rhodanobacteraceae</taxon>
        <taxon>Dyella</taxon>
    </lineage>
</organism>
<dbReference type="InterPro" id="IPR013078">
    <property type="entry name" value="His_Pase_superF_clade-1"/>
</dbReference>
<evidence type="ECO:0000313" key="3">
    <source>
        <dbReference type="Proteomes" id="UP000077255"/>
    </source>
</evidence>
<dbReference type="Proteomes" id="UP000077255">
    <property type="component" value="Chromosome"/>
</dbReference>